<accession>A0AB39YYJ9</accession>
<dbReference type="GeneID" id="108005449"/>
<evidence type="ECO:0000256" key="2">
    <source>
        <dbReference type="SAM" id="MobiDB-lite"/>
    </source>
</evidence>
<dbReference type="RefSeq" id="XP_016924227.2">
    <property type="nucleotide sequence ID" value="XM_017068738.4"/>
</dbReference>
<evidence type="ECO:0000313" key="3">
    <source>
        <dbReference type="Proteomes" id="UP001652628"/>
    </source>
</evidence>
<evidence type="ECO:0000256" key="1">
    <source>
        <dbReference type="SAM" id="Coils"/>
    </source>
</evidence>
<feature type="coiled-coil region" evidence="1">
    <location>
        <begin position="205"/>
        <end position="232"/>
    </location>
</feature>
<keyword evidence="3" id="KW-1185">Reference proteome</keyword>
<protein>
    <submittedName>
        <fullName evidence="4">Uncharacterized protein</fullName>
    </submittedName>
</protein>
<feature type="region of interest" description="Disordered" evidence="2">
    <location>
        <begin position="178"/>
        <end position="204"/>
    </location>
</feature>
<dbReference type="Proteomes" id="UP001652628">
    <property type="component" value="Chromosome X"/>
</dbReference>
<keyword evidence="1" id="KW-0175">Coiled coil</keyword>
<name>A0AB39YYJ9_DROSZ</name>
<evidence type="ECO:0000313" key="4">
    <source>
        <dbReference type="RefSeq" id="XP_016924227.2"/>
    </source>
</evidence>
<proteinExistence type="predicted"/>
<gene>
    <name evidence="4" type="primary">LOC108005449</name>
</gene>
<reference evidence="4" key="1">
    <citation type="submission" date="2025-08" db="UniProtKB">
        <authorList>
            <consortium name="RefSeq"/>
        </authorList>
    </citation>
    <scope>IDENTIFICATION</scope>
</reference>
<feature type="compositionally biased region" description="Acidic residues" evidence="2">
    <location>
        <begin position="183"/>
        <end position="194"/>
    </location>
</feature>
<dbReference type="AlphaFoldDB" id="A0AB39YYJ9"/>
<organism evidence="3 4">
    <name type="scientific">Drosophila suzukii</name>
    <name type="common">Spotted-wing drosophila fruit fly</name>
    <dbReference type="NCBI Taxonomy" id="28584"/>
    <lineage>
        <taxon>Eukaryota</taxon>
        <taxon>Metazoa</taxon>
        <taxon>Ecdysozoa</taxon>
        <taxon>Arthropoda</taxon>
        <taxon>Hexapoda</taxon>
        <taxon>Insecta</taxon>
        <taxon>Pterygota</taxon>
        <taxon>Neoptera</taxon>
        <taxon>Endopterygota</taxon>
        <taxon>Diptera</taxon>
        <taxon>Brachycera</taxon>
        <taxon>Muscomorpha</taxon>
        <taxon>Ephydroidea</taxon>
        <taxon>Drosophilidae</taxon>
        <taxon>Drosophila</taxon>
        <taxon>Sophophora</taxon>
    </lineage>
</organism>
<sequence>MLSAVQENVPEMVMQRSRMAFCGHLHLGRPRDRSNFGSTLVLGRNLKFYEFRRKELVHQIDLRGTKLQEVASQLEGYDGPMCPFLINPEARDRLESSMLQDPAELPIKLGKYMFQRVDIFLLIHCWKHLIVLRRPKEHGANFELVAQHRDVLSFQMAPGPIPYQAVVELHFGNGKRERCDFQEPSEEKEEEDEQPSTSKEAYAPAPELEARLQEVNSLRAELATQRAQTQKEFALVEDLIRFGPPGERSLLLEEKQPLRRLGDVWTRISGDYLVCGTVLVNIAGGHRLTICKEVYPMVFLEPHIDFCMEHRLYELPLLPNGQPPEDYDQLSQFWACQDQHTMRLKWRPVPKARQVPPESSVAMVVRLRLVDLLHAEQLHLMVQYEVGATAEKNAWPRQLHLITFDVKKLLDATESLAPTFSAKTLHQDFLAVIMTHQAHCSLKLVFQAAEDCTTFEQQLVSKLQFELIKVQEPEKEQKSDLLDDSCPDSPFQSSTADAAAANPVQRIFYNRQPMSQWCGTLLLRDDPGEQWHVYAQTDDRLRLFMHRLMRDLLLLHCNLTYLGVNEPNLSVADANLELEKSLQEELEAWKVVLKPAASVEERRKQLTHLYKVQMASDVLAQMILRKTEQNKE</sequence>